<dbReference type="Gene3D" id="3.40.50.11530">
    <property type="match status" value="1"/>
</dbReference>
<evidence type="ECO:0000313" key="2">
    <source>
        <dbReference type="EMBL" id="GIX88179.1"/>
    </source>
</evidence>
<dbReference type="InterPro" id="IPR013568">
    <property type="entry name" value="SEFIR_dom"/>
</dbReference>
<gene>
    <name evidence="2" type="ORF">CEXT_648171</name>
</gene>
<comment type="caution">
    <text evidence="2">The sequence shown here is derived from an EMBL/GenBank/DDBJ whole genome shotgun (WGS) entry which is preliminary data.</text>
</comment>
<sequence length="252" mass="28372">MCKIYNSSVCLNSFHKFSNYPEKELSSEMESKFSVSVAPYTAEFQEPRTTALRSAINISFSTNNSGFGSKPRVLLLHSYDCSEHNDFVIAFMNYLENQCNLQVTTIYGNSGNSKEWVKNRYKECDVIIFVISAVQDAVDNESHVHIINVLNDIAKNDLSSSCNKEICLDECSNNSDSSESIENSDAFIMEFLSAKVSKSSETSENLLVPPSFNDSNQVIEKGDYIQVNILESSESSDDEETNFFEHHVKTIH</sequence>
<dbReference type="Pfam" id="PF08357">
    <property type="entry name" value="SEFIR"/>
    <property type="match status" value="1"/>
</dbReference>
<name>A0AAV4NTQ3_CAEEX</name>
<feature type="domain" description="SEFIR" evidence="1">
    <location>
        <begin position="72"/>
        <end position="142"/>
    </location>
</feature>
<dbReference type="AlphaFoldDB" id="A0AAV4NTQ3"/>
<dbReference type="EMBL" id="BPLR01003742">
    <property type="protein sequence ID" value="GIX88179.1"/>
    <property type="molecule type" value="Genomic_DNA"/>
</dbReference>
<dbReference type="Proteomes" id="UP001054945">
    <property type="component" value="Unassembled WGS sequence"/>
</dbReference>
<organism evidence="2 3">
    <name type="scientific">Caerostris extrusa</name>
    <name type="common">Bark spider</name>
    <name type="synonym">Caerostris bankana</name>
    <dbReference type="NCBI Taxonomy" id="172846"/>
    <lineage>
        <taxon>Eukaryota</taxon>
        <taxon>Metazoa</taxon>
        <taxon>Ecdysozoa</taxon>
        <taxon>Arthropoda</taxon>
        <taxon>Chelicerata</taxon>
        <taxon>Arachnida</taxon>
        <taxon>Araneae</taxon>
        <taxon>Araneomorphae</taxon>
        <taxon>Entelegynae</taxon>
        <taxon>Araneoidea</taxon>
        <taxon>Araneidae</taxon>
        <taxon>Caerostris</taxon>
    </lineage>
</organism>
<evidence type="ECO:0000313" key="3">
    <source>
        <dbReference type="Proteomes" id="UP001054945"/>
    </source>
</evidence>
<accession>A0AAV4NTQ3</accession>
<reference evidence="2 3" key="1">
    <citation type="submission" date="2021-06" db="EMBL/GenBank/DDBJ databases">
        <title>Caerostris extrusa draft genome.</title>
        <authorList>
            <person name="Kono N."/>
            <person name="Arakawa K."/>
        </authorList>
    </citation>
    <scope>NUCLEOTIDE SEQUENCE [LARGE SCALE GENOMIC DNA]</scope>
</reference>
<protein>
    <recommendedName>
        <fullName evidence="1">SEFIR domain-containing protein</fullName>
    </recommendedName>
</protein>
<proteinExistence type="predicted"/>
<evidence type="ECO:0000259" key="1">
    <source>
        <dbReference type="Pfam" id="PF08357"/>
    </source>
</evidence>
<keyword evidence="3" id="KW-1185">Reference proteome</keyword>